<protein>
    <submittedName>
        <fullName evidence="1">TIGR03087 family PEP-CTERM/XrtA system glycosyltransferase</fullName>
    </submittedName>
</protein>
<dbReference type="SUPFAM" id="SSF53756">
    <property type="entry name" value="UDP-Glycosyltransferase/glycogen phosphorylase"/>
    <property type="match status" value="1"/>
</dbReference>
<dbReference type="AlphaFoldDB" id="A0A4U0ZBD1"/>
<accession>A0A4U0ZBD1</accession>
<dbReference type="PANTHER" id="PTHR12526">
    <property type="entry name" value="GLYCOSYLTRANSFERASE"/>
    <property type="match status" value="1"/>
</dbReference>
<dbReference type="RefSeq" id="WP_136782172.1">
    <property type="nucleotide sequence ID" value="NZ_SWCO01000005.1"/>
</dbReference>
<dbReference type="CDD" id="cd03801">
    <property type="entry name" value="GT4_PimA-like"/>
    <property type="match status" value="1"/>
</dbReference>
<organism evidence="1 2">
    <name type="scientific">Alteromonas portus</name>
    <dbReference type="NCBI Taxonomy" id="2565549"/>
    <lineage>
        <taxon>Bacteria</taxon>
        <taxon>Pseudomonadati</taxon>
        <taxon>Pseudomonadota</taxon>
        <taxon>Gammaproteobacteria</taxon>
        <taxon>Alteromonadales</taxon>
        <taxon>Alteromonadaceae</taxon>
        <taxon>Alteromonas/Salinimonas group</taxon>
        <taxon>Alteromonas</taxon>
    </lineage>
</organism>
<keyword evidence="2" id="KW-1185">Reference proteome</keyword>
<dbReference type="Gene3D" id="3.40.50.2000">
    <property type="entry name" value="Glycogen Phosphorylase B"/>
    <property type="match status" value="2"/>
</dbReference>
<dbReference type="Pfam" id="PF13692">
    <property type="entry name" value="Glyco_trans_1_4"/>
    <property type="match status" value="1"/>
</dbReference>
<name>A0A4U0ZBD1_9ALTE</name>
<gene>
    <name evidence="1" type="ORF">E5672_10615</name>
</gene>
<evidence type="ECO:0000313" key="1">
    <source>
        <dbReference type="EMBL" id="TKB03481.1"/>
    </source>
</evidence>
<proteinExistence type="predicted"/>
<comment type="caution">
    <text evidence="1">The sequence shown here is derived from an EMBL/GenBank/DDBJ whole genome shotgun (WGS) entry which is preliminary data.</text>
</comment>
<keyword evidence="1" id="KW-0808">Transferase</keyword>
<dbReference type="NCBIfam" id="TIGR03087">
    <property type="entry name" value="stp1"/>
    <property type="match status" value="1"/>
</dbReference>
<reference evidence="1 2" key="1">
    <citation type="submission" date="2019-04" db="EMBL/GenBank/DDBJ databases">
        <title>Alteromonas portus sp. nov., an alginate lyase-excreting marine bacterium.</title>
        <authorList>
            <person name="Huang H."/>
            <person name="Mo K."/>
            <person name="Bao S."/>
        </authorList>
    </citation>
    <scope>NUCLEOTIDE SEQUENCE [LARGE SCALE GENOMIC DNA]</scope>
    <source>
        <strain evidence="1 2">HB161718</strain>
    </source>
</reference>
<dbReference type="InterPro" id="IPR017521">
    <property type="entry name" value="Sugar_tfrase_PEP-CTERM_Stp1"/>
</dbReference>
<dbReference type="EMBL" id="SWCO01000005">
    <property type="protein sequence ID" value="TKB03481.1"/>
    <property type="molecule type" value="Genomic_DNA"/>
</dbReference>
<sequence>MDNNDVVPVFSKRRKRETSMKPPLLFLCHRMPFPPNKGDKITTFNLMNYLSKRFDLYLGSFIDDEFDKKYIDEVKAYCREVKFIDITRKRYLTSGLKSLMLAESVSTAHYRNEELQSWVHEVIDEHRIEYLFVYSSGMAQFIDFPVYKNKKRVLDMADIDSDKWRQYCENKPFYSKIIYAREYKLLKKLEQKILSEFDAITLITDEERDLFKSLSPKAFSNKIITLSNGVDTDYFDPSAQFDHTDSPLAESLSICFTGAMDYWANEDAVVWFCEKVWPLIIEEHPALIFYIVGGKPTERVKKLASIKGVFVTGRVVDVRPYIDKALVAVATLRIARGVQNKVLEAMSMAKPVVMTSMAQEGIALPTEQKRLVIDDEAIMAQTILNLVSDNARSTAIGEENRKWIVDRYSWEGALKPLDKLYPRKDRNDSTS</sequence>
<dbReference type="GO" id="GO:0016757">
    <property type="term" value="F:glycosyltransferase activity"/>
    <property type="evidence" value="ECO:0007669"/>
    <property type="project" value="TreeGrafter"/>
</dbReference>
<dbReference type="OrthoDB" id="9807209at2"/>
<dbReference type="Proteomes" id="UP000305471">
    <property type="component" value="Unassembled WGS sequence"/>
</dbReference>
<evidence type="ECO:0000313" key="2">
    <source>
        <dbReference type="Proteomes" id="UP000305471"/>
    </source>
</evidence>
<dbReference type="PANTHER" id="PTHR12526:SF600">
    <property type="entry name" value="GLYCOSYL TRANSFERASE GROUP 1"/>
    <property type="match status" value="1"/>
</dbReference>